<dbReference type="Proteomes" id="UP000234845">
    <property type="component" value="Unassembled WGS sequence"/>
</dbReference>
<keyword evidence="5" id="KW-1185">Reference proteome</keyword>
<dbReference type="PANTHER" id="PTHR36220">
    <property type="entry name" value="UNNAMED PRODUCT"/>
    <property type="match status" value="1"/>
</dbReference>
<dbReference type="PANTHER" id="PTHR36220:SF1">
    <property type="entry name" value="GAMMA TUBULIN COMPLEX COMPONENT C-TERMINAL DOMAIN-CONTAINING PROTEIN"/>
    <property type="match status" value="1"/>
</dbReference>
<accession>A0A2N5XYF3</accession>
<keyword evidence="2" id="KW-0677">Repeat</keyword>
<evidence type="ECO:0000256" key="1">
    <source>
        <dbReference type="ARBA" id="ARBA00022729"/>
    </source>
</evidence>
<organism evidence="4 5">
    <name type="scientific">Kineobactrum sediminis</name>
    <dbReference type="NCBI Taxonomy" id="1905677"/>
    <lineage>
        <taxon>Bacteria</taxon>
        <taxon>Pseudomonadati</taxon>
        <taxon>Pseudomonadota</taxon>
        <taxon>Gammaproteobacteria</taxon>
        <taxon>Cellvibrionales</taxon>
        <taxon>Halieaceae</taxon>
        <taxon>Kineobactrum</taxon>
    </lineage>
</organism>
<dbReference type="EMBL" id="PKLZ01000016">
    <property type="protein sequence ID" value="PLW81184.1"/>
    <property type="molecule type" value="Genomic_DNA"/>
</dbReference>
<sequence>MTKSPASTHPFFSLIGAVGATALLTGPVLAGSGADALLAAQPQLLVRAEPQARQAFGSAVALAGDIAAVGAPGNDGPTEDAGAIFLYQRSDNGWQENGMLSLENVGVGAGLGYAVAVEDGWLAAGASGIQSGRGAVYLYREEGGAWQEQARLLLPGRSRNGFEIFGSALDLDAGVLVAGAPGHDGEAKNAGLVMAYRRTDDGSWTEGTALLPDVPVAGERFGTDVALDGGRLLVGAAGMDDAEAAYLFEYRNGAWQQVARLSEELGEKGGGYGAAVALQGDTALVGARRAPDDSGESRGAVFAYTLGDGGWTRQAVLHSDAPARGDQFGAALALDHGVALVSAPRDDAGADDAGAVFVFARDDGHWQLKGRLPRTEPASYANFGDGFVVLDGGRAWVGSPNDSAPDSDVRAAGVVTRYHP</sequence>
<reference evidence="5" key="1">
    <citation type="submission" date="2017-11" db="EMBL/GenBank/DDBJ databases">
        <title>The draft genome sequence of Chromatocurvus sp. F02.</title>
        <authorList>
            <person name="Du Z.-J."/>
            <person name="Chang Y.-Q."/>
        </authorList>
    </citation>
    <scope>NUCLEOTIDE SEQUENCE [LARGE SCALE GENOMIC DNA]</scope>
    <source>
        <strain evidence="5">F02</strain>
    </source>
</reference>
<protein>
    <recommendedName>
        <fullName evidence="6">Integrin</fullName>
    </recommendedName>
</protein>
<name>A0A2N5XYF3_9GAMM</name>
<gene>
    <name evidence="4" type="ORF">CWI75_17275</name>
</gene>
<keyword evidence="1" id="KW-0732">Signal</keyword>
<evidence type="ECO:0000313" key="5">
    <source>
        <dbReference type="Proteomes" id="UP000234845"/>
    </source>
</evidence>
<dbReference type="InterPro" id="IPR028994">
    <property type="entry name" value="Integrin_alpha_N"/>
</dbReference>
<dbReference type="SMART" id="SM00191">
    <property type="entry name" value="Int_alpha"/>
    <property type="match status" value="4"/>
</dbReference>
<dbReference type="Pfam" id="PF14312">
    <property type="entry name" value="FG-GAP_2"/>
    <property type="match status" value="4"/>
</dbReference>
<comment type="caution">
    <text evidence="4">The sequence shown here is derived from an EMBL/GenBank/DDBJ whole genome shotgun (WGS) entry which is preliminary data.</text>
</comment>
<dbReference type="InterPro" id="IPR013519">
    <property type="entry name" value="Int_alpha_beta-p"/>
</dbReference>
<dbReference type="RefSeq" id="WP_101522775.1">
    <property type="nucleotide sequence ID" value="NZ_PKLZ01000016.1"/>
</dbReference>
<dbReference type="PROSITE" id="PS51470">
    <property type="entry name" value="FG_GAP"/>
    <property type="match status" value="1"/>
</dbReference>
<evidence type="ECO:0000313" key="4">
    <source>
        <dbReference type="EMBL" id="PLW81184.1"/>
    </source>
</evidence>
<evidence type="ECO:0000256" key="2">
    <source>
        <dbReference type="ARBA" id="ARBA00022737"/>
    </source>
</evidence>
<evidence type="ECO:0008006" key="6">
    <source>
        <dbReference type="Google" id="ProtNLM"/>
    </source>
</evidence>
<proteinExistence type="predicted"/>
<dbReference type="Gene3D" id="2.130.10.130">
    <property type="entry name" value="Integrin alpha, N-terminal"/>
    <property type="match status" value="2"/>
</dbReference>
<dbReference type="InterPro" id="IPR013517">
    <property type="entry name" value="FG-GAP"/>
</dbReference>
<keyword evidence="3" id="KW-0325">Glycoprotein</keyword>
<evidence type="ECO:0000256" key="3">
    <source>
        <dbReference type="ARBA" id="ARBA00023180"/>
    </source>
</evidence>
<dbReference type="InterPro" id="IPR011043">
    <property type="entry name" value="Gal_Oxase/kelch_b-propeller"/>
</dbReference>
<dbReference type="OrthoDB" id="9782766at2"/>
<dbReference type="AlphaFoldDB" id="A0A2N5XYF3"/>
<dbReference type="SUPFAM" id="SSF50965">
    <property type="entry name" value="Galactose oxidase, central domain"/>
    <property type="match status" value="1"/>
</dbReference>